<evidence type="ECO:0000313" key="10">
    <source>
        <dbReference type="EMBL" id="RWS10964.1"/>
    </source>
</evidence>
<evidence type="ECO:0000256" key="2">
    <source>
        <dbReference type="ARBA" id="ARBA00022679"/>
    </source>
</evidence>
<dbReference type="GO" id="GO:0005737">
    <property type="term" value="C:cytoplasm"/>
    <property type="evidence" value="ECO:0007669"/>
    <property type="project" value="TreeGrafter"/>
</dbReference>
<keyword evidence="4" id="KW-0479">Metal-binding</keyword>
<dbReference type="InterPro" id="IPR046341">
    <property type="entry name" value="SET_dom_sf"/>
</dbReference>
<dbReference type="Gene3D" id="6.10.140.2220">
    <property type="match status" value="1"/>
</dbReference>
<dbReference type="GO" id="GO:0008757">
    <property type="term" value="F:S-adenosylmethionine-dependent methyltransferase activity"/>
    <property type="evidence" value="ECO:0007669"/>
    <property type="project" value="UniProtKB-ARBA"/>
</dbReference>
<dbReference type="GO" id="GO:0042826">
    <property type="term" value="F:histone deacetylase binding"/>
    <property type="evidence" value="ECO:0007669"/>
    <property type="project" value="TreeGrafter"/>
</dbReference>
<keyword evidence="2" id="KW-0808">Transferase</keyword>
<evidence type="ECO:0000256" key="1">
    <source>
        <dbReference type="ARBA" id="ARBA00022603"/>
    </source>
</evidence>
<dbReference type="SUPFAM" id="SSF82199">
    <property type="entry name" value="SET domain"/>
    <property type="match status" value="1"/>
</dbReference>
<keyword evidence="1" id="KW-0489">Methyltransferase</keyword>
<dbReference type="PROSITE" id="PS50280">
    <property type="entry name" value="SET"/>
    <property type="match status" value="1"/>
</dbReference>
<dbReference type="InterPro" id="IPR011990">
    <property type="entry name" value="TPR-like_helical_dom_sf"/>
</dbReference>
<sequence length="676" mass="78450">MVEIKEIEIENESLAAELRNSIKRVMEHFERDEVRIKARYNIEKLDSSSWRKCERRFEQHKAHGNELFAKRLYEEAALEYSEAIIFAKSPAESNQISFAFGNRSAALFELRLYQQCFEDIECAIKYGYPSDRRQKLMKRRELCLQTIDNRGNQRKSAVNAGFRNSIKINECRKVVSTSAITKGEMILIEQAWCTSLSDDYYFTHCYNCLKRIDAKRVFPCFQCTKIRFCSERCSLEAWECGHRYECGYIDIWKTLFFEISDKPIQLAAKAVLRADLLKVFDALRAGKETEDSYSEILKLRDPGDKCKDFSKTAALLLTYFGEFAKLPPREKGRSVRQDTELLGALLLKHLQQIQVNSVEITEHNFSCGNVNETAKLFNEQTIGHGLFPMVSTVEHSCDPNAQITSFDGRDLILSAVRDIEQGEKITISLGVTFRSHALAARLKYLKENYFFECKCIACSAQWQSKCNAFKCPQCHGPVVKESETCLQCGKRTIEDFSSLEIELIKVITSAKSGAMCLIHKQPDLRRAEHILVECYRALVPLLYPCNKHFGYVNDQLSLCYKLMKKFEWSVKYAREALNCIEQEFGEENFNYLNALLKLIDREKCFLENLLTKREKSKENEASLIKTNESFRNDLIRARRLINLLTLPETEQRNYSLQMLTELENDLNELYKRLRNN</sequence>
<evidence type="ECO:0000259" key="9">
    <source>
        <dbReference type="PROSITE" id="PS50865"/>
    </source>
</evidence>
<dbReference type="PANTHER" id="PTHR46165">
    <property type="entry name" value="SET AND MYND DOMAIN-CONTAINING PROTEIN 4"/>
    <property type="match status" value="1"/>
</dbReference>
<dbReference type="PANTHER" id="PTHR46165:SF2">
    <property type="entry name" value="SET AND MYND DOMAIN-CONTAINING PROTEIN 4"/>
    <property type="match status" value="1"/>
</dbReference>
<dbReference type="Gene3D" id="1.10.220.160">
    <property type="match status" value="1"/>
</dbReference>
<accession>A0A3S3QMA8</accession>
<keyword evidence="5 7" id="KW-0863">Zinc-finger</keyword>
<dbReference type="Gene3D" id="2.170.270.10">
    <property type="entry name" value="SET domain"/>
    <property type="match status" value="1"/>
</dbReference>
<dbReference type="GO" id="GO:0008270">
    <property type="term" value="F:zinc ion binding"/>
    <property type="evidence" value="ECO:0007669"/>
    <property type="project" value="UniProtKB-KW"/>
</dbReference>
<evidence type="ECO:0000313" key="11">
    <source>
        <dbReference type="Proteomes" id="UP000285301"/>
    </source>
</evidence>
<dbReference type="STRING" id="1965070.A0A3S3QMA8"/>
<dbReference type="SUPFAM" id="SSF144232">
    <property type="entry name" value="HIT/MYND zinc finger-like"/>
    <property type="match status" value="1"/>
</dbReference>
<organism evidence="10 11">
    <name type="scientific">Dinothrombium tinctorium</name>
    <dbReference type="NCBI Taxonomy" id="1965070"/>
    <lineage>
        <taxon>Eukaryota</taxon>
        <taxon>Metazoa</taxon>
        <taxon>Ecdysozoa</taxon>
        <taxon>Arthropoda</taxon>
        <taxon>Chelicerata</taxon>
        <taxon>Arachnida</taxon>
        <taxon>Acari</taxon>
        <taxon>Acariformes</taxon>
        <taxon>Trombidiformes</taxon>
        <taxon>Prostigmata</taxon>
        <taxon>Anystina</taxon>
        <taxon>Parasitengona</taxon>
        <taxon>Trombidioidea</taxon>
        <taxon>Trombidiidae</taxon>
        <taxon>Dinothrombium</taxon>
    </lineage>
</organism>
<dbReference type="AlphaFoldDB" id="A0A3S3QMA8"/>
<dbReference type="InterPro" id="IPR002893">
    <property type="entry name" value="Znf_MYND"/>
</dbReference>
<dbReference type="Pfam" id="PF00856">
    <property type="entry name" value="SET"/>
    <property type="match status" value="1"/>
</dbReference>
<keyword evidence="6" id="KW-0862">Zinc</keyword>
<dbReference type="EMBL" id="NCKU01001899">
    <property type="protein sequence ID" value="RWS10964.1"/>
    <property type="molecule type" value="Genomic_DNA"/>
</dbReference>
<dbReference type="Proteomes" id="UP000285301">
    <property type="component" value="Unassembled WGS sequence"/>
</dbReference>
<dbReference type="InterPro" id="IPR001214">
    <property type="entry name" value="SET_dom"/>
</dbReference>
<dbReference type="Gene3D" id="1.25.40.10">
    <property type="entry name" value="Tetratricopeptide repeat domain"/>
    <property type="match status" value="1"/>
</dbReference>
<keyword evidence="3" id="KW-0949">S-adenosyl-L-methionine</keyword>
<reference evidence="10 11" key="1">
    <citation type="journal article" date="2018" name="Gigascience">
        <title>Genomes of trombidid mites reveal novel predicted allergens and laterally-transferred genes associated with secondary metabolism.</title>
        <authorList>
            <person name="Dong X."/>
            <person name="Chaisiri K."/>
            <person name="Xia D."/>
            <person name="Armstrong S.D."/>
            <person name="Fang Y."/>
            <person name="Donnelly M.J."/>
            <person name="Kadowaki T."/>
            <person name="McGarry J.W."/>
            <person name="Darby A.C."/>
            <person name="Makepeace B.L."/>
        </authorList>
    </citation>
    <scope>NUCLEOTIDE SEQUENCE [LARGE SCALE GENOMIC DNA]</scope>
    <source>
        <strain evidence="10">UoL-WK</strain>
    </source>
</reference>
<proteinExistence type="predicted"/>
<dbReference type="InterPro" id="IPR052097">
    <property type="entry name" value="SET-MYND_domain_protein"/>
</dbReference>
<dbReference type="GO" id="GO:0005634">
    <property type="term" value="C:nucleus"/>
    <property type="evidence" value="ECO:0007669"/>
    <property type="project" value="TreeGrafter"/>
</dbReference>
<dbReference type="PROSITE" id="PS50865">
    <property type="entry name" value="ZF_MYND_2"/>
    <property type="match status" value="1"/>
</dbReference>
<feature type="domain" description="SET" evidence="8">
    <location>
        <begin position="164"/>
        <end position="430"/>
    </location>
</feature>
<keyword evidence="11" id="KW-1185">Reference proteome</keyword>
<evidence type="ECO:0000256" key="6">
    <source>
        <dbReference type="ARBA" id="ARBA00022833"/>
    </source>
</evidence>
<feature type="domain" description="MYND-type" evidence="9">
    <location>
        <begin position="205"/>
        <end position="246"/>
    </location>
</feature>
<dbReference type="GO" id="GO:0008170">
    <property type="term" value="F:N-methyltransferase activity"/>
    <property type="evidence" value="ECO:0007669"/>
    <property type="project" value="UniProtKB-ARBA"/>
</dbReference>
<name>A0A3S3QMA8_9ACAR</name>
<dbReference type="GO" id="GO:0008276">
    <property type="term" value="F:protein methyltransferase activity"/>
    <property type="evidence" value="ECO:0007669"/>
    <property type="project" value="UniProtKB-ARBA"/>
</dbReference>
<evidence type="ECO:0000256" key="3">
    <source>
        <dbReference type="ARBA" id="ARBA00022691"/>
    </source>
</evidence>
<dbReference type="OrthoDB" id="6502587at2759"/>
<dbReference type="GO" id="GO:0032259">
    <property type="term" value="P:methylation"/>
    <property type="evidence" value="ECO:0007669"/>
    <property type="project" value="UniProtKB-KW"/>
</dbReference>
<evidence type="ECO:0000256" key="4">
    <source>
        <dbReference type="ARBA" id="ARBA00022723"/>
    </source>
</evidence>
<dbReference type="SUPFAM" id="SSF48452">
    <property type="entry name" value="TPR-like"/>
    <property type="match status" value="1"/>
</dbReference>
<evidence type="ECO:0000256" key="7">
    <source>
        <dbReference type="PROSITE-ProRule" id="PRU00134"/>
    </source>
</evidence>
<evidence type="ECO:0000256" key="5">
    <source>
        <dbReference type="ARBA" id="ARBA00022771"/>
    </source>
</evidence>
<evidence type="ECO:0000259" key="8">
    <source>
        <dbReference type="PROSITE" id="PS50280"/>
    </source>
</evidence>
<protein>
    <submittedName>
        <fullName evidence="10">SET and MYND domain-containing protein 4-like protein</fullName>
    </submittedName>
</protein>
<comment type="caution">
    <text evidence="10">The sequence shown here is derived from an EMBL/GenBank/DDBJ whole genome shotgun (WGS) entry which is preliminary data.</text>
</comment>
<gene>
    <name evidence="10" type="ORF">B4U79_17569</name>
</gene>